<dbReference type="Pfam" id="PF00270">
    <property type="entry name" value="DEAD"/>
    <property type="match status" value="1"/>
</dbReference>
<feature type="compositionally biased region" description="Acidic residues" evidence="7">
    <location>
        <begin position="212"/>
        <end position="227"/>
    </location>
</feature>
<dbReference type="PROSITE" id="PS51194">
    <property type="entry name" value="HELICASE_CTER"/>
    <property type="match status" value="1"/>
</dbReference>
<feature type="region of interest" description="Disordered" evidence="7">
    <location>
        <begin position="204"/>
        <end position="227"/>
    </location>
</feature>
<dbReference type="GO" id="GO:0016787">
    <property type="term" value="F:hydrolase activity"/>
    <property type="evidence" value="ECO:0007669"/>
    <property type="project" value="UniProtKB-KW"/>
</dbReference>
<dbReference type="InterPro" id="IPR048333">
    <property type="entry name" value="HA2_WH"/>
</dbReference>
<dbReference type="Pfam" id="PF00271">
    <property type="entry name" value="Helicase_C"/>
    <property type="match status" value="1"/>
</dbReference>
<keyword evidence="5 10" id="KW-0347">Helicase</keyword>
<dbReference type="InterPro" id="IPR001650">
    <property type="entry name" value="Helicase_C-like"/>
</dbReference>
<dbReference type="CDD" id="cd18791">
    <property type="entry name" value="SF2_C_RHA"/>
    <property type="match status" value="1"/>
</dbReference>
<dbReference type="PROSITE" id="PS51192">
    <property type="entry name" value="HELICASE_ATP_BIND_1"/>
    <property type="match status" value="1"/>
</dbReference>
<dbReference type="RefSeq" id="WP_343880725.1">
    <property type="nucleotide sequence ID" value="NZ_BAAAIJ010000051.1"/>
</dbReference>
<evidence type="ECO:0000256" key="6">
    <source>
        <dbReference type="ARBA" id="ARBA00022840"/>
    </source>
</evidence>
<dbReference type="SUPFAM" id="SSF52540">
    <property type="entry name" value="P-loop containing nucleoside triphosphate hydrolases"/>
    <property type="match status" value="1"/>
</dbReference>
<evidence type="ECO:0000256" key="4">
    <source>
        <dbReference type="ARBA" id="ARBA00022801"/>
    </source>
</evidence>
<dbReference type="SMART" id="SM00490">
    <property type="entry name" value="HELICc"/>
    <property type="match status" value="1"/>
</dbReference>
<dbReference type="Pfam" id="PF04408">
    <property type="entry name" value="WHD_HA2"/>
    <property type="match status" value="1"/>
</dbReference>
<dbReference type="InterPro" id="IPR010222">
    <property type="entry name" value="RNA_helicase_HrpA"/>
</dbReference>
<evidence type="ECO:0000256" key="5">
    <source>
        <dbReference type="ARBA" id="ARBA00022806"/>
    </source>
</evidence>
<evidence type="ECO:0000259" key="9">
    <source>
        <dbReference type="PROSITE" id="PS51194"/>
    </source>
</evidence>
<dbReference type="NCBIfam" id="TIGR01967">
    <property type="entry name" value="DEAH_box_HrpA"/>
    <property type="match status" value="1"/>
</dbReference>
<evidence type="ECO:0000256" key="3">
    <source>
        <dbReference type="ARBA" id="ARBA00022741"/>
    </source>
</evidence>
<evidence type="ECO:0000259" key="8">
    <source>
        <dbReference type="PROSITE" id="PS51192"/>
    </source>
</evidence>
<dbReference type="InterPro" id="IPR002464">
    <property type="entry name" value="DNA/RNA_helicase_DEAH_CS"/>
</dbReference>
<feature type="domain" description="Helicase ATP-binding" evidence="8">
    <location>
        <begin position="21"/>
        <end position="184"/>
    </location>
</feature>
<accession>A0ABW4QAF4</accession>
<dbReference type="InterPro" id="IPR027417">
    <property type="entry name" value="P-loop_NTPase"/>
</dbReference>
<comment type="caution">
    <text evidence="10">The sequence shown here is derived from an EMBL/GenBank/DDBJ whole genome shotgun (WGS) entry which is preliminary data.</text>
</comment>
<dbReference type="PANTHER" id="PTHR18934">
    <property type="entry name" value="ATP-DEPENDENT RNA HELICASE"/>
    <property type="match status" value="1"/>
</dbReference>
<dbReference type="Gene3D" id="1.20.120.1080">
    <property type="match status" value="1"/>
</dbReference>
<keyword evidence="3" id="KW-0547">Nucleotide-binding</keyword>
<dbReference type="InterPro" id="IPR007502">
    <property type="entry name" value="Helicase-assoc_dom"/>
</dbReference>
<dbReference type="PROSITE" id="PS00690">
    <property type="entry name" value="DEAH_ATP_HELICASE"/>
    <property type="match status" value="1"/>
</dbReference>
<dbReference type="Pfam" id="PF07717">
    <property type="entry name" value="OB_NTP_bind"/>
    <property type="match status" value="1"/>
</dbReference>
<dbReference type="InterPro" id="IPR003593">
    <property type="entry name" value="AAA+_ATPase"/>
</dbReference>
<evidence type="ECO:0000313" key="10">
    <source>
        <dbReference type="EMBL" id="MFD1847663.1"/>
    </source>
</evidence>
<dbReference type="InterPro" id="IPR014001">
    <property type="entry name" value="Helicase_ATP-bd"/>
</dbReference>
<reference evidence="11" key="1">
    <citation type="journal article" date="2019" name="Int. J. Syst. Evol. Microbiol.">
        <title>The Global Catalogue of Microorganisms (GCM) 10K type strain sequencing project: providing services to taxonomists for standard genome sequencing and annotation.</title>
        <authorList>
            <consortium name="The Broad Institute Genomics Platform"/>
            <consortium name="The Broad Institute Genome Sequencing Center for Infectious Disease"/>
            <person name="Wu L."/>
            <person name="Ma J."/>
        </authorList>
    </citation>
    <scope>NUCLEOTIDE SEQUENCE [LARGE SCALE GENOMIC DNA]</scope>
    <source>
        <strain evidence="11">JCM 11496</strain>
    </source>
</reference>
<gene>
    <name evidence="10" type="primary">hrpA</name>
    <name evidence="10" type="ORF">ACFSFX_13800</name>
</gene>
<dbReference type="PANTHER" id="PTHR18934:SF99">
    <property type="entry name" value="ATP-DEPENDENT RNA HELICASE DHX37-RELATED"/>
    <property type="match status" value="1"/>
</dbReference>
<dbReference type="GO" id="GO:0003724">
    <property type="term" value="F:RNA helicase activity"/>
    <property type="evidence" value="ECO:0007669"/>
    <property type="project" value="UniProtKB-EC"/>
</dbReference>
<dbReference type="Proteomes" id="UP001597307">
    <property type="component" value="Unassembled WGS sequence"/>
</dbReference>
<keyword evidence="11" id="KW-1185">Reference proteome</keyword>
<comment type="similarity">
    <text evidence="1">Belongs to the DEAD box helicase family. DEAH subfamily.</text>
</comment>
<proteinExistence type="inferred from homology"/>
<feature type="region of interest" description="Disordered" evidence="7">
    <location>
        <begin position="979"/>
        <end position="1013"/>
    </location>
</feature>
<dbReference type="NCBIfam" id="NF008348">
    <property type="entry name" value="PRK11131.1"/>
    <property type="match status" value="1"/>
</dbReference>
<dbReference type="EC" id="3.6.4.13" evidence="2"/>
<dbReference type="InterPro" id="IPR024590">
    <property type="entry name" value="HrpA_C"/>
</dbReference>
<dbReference type="Pfam" id="PF21010">
    <property type="entry name" value="HA2_C"/>
    <property type="match status" value="1"/>
</dbReference>
<feature type="compositionally biased region" description="Low complexity" evidence="7">
    <location>
        <begin position="982"/>
        <end position="996"/>
    </location>
</feature>
<dbReference type="Pfam" id="PF11898">
    <property type="entry name" value="DUF3418"/>
    <property type="match status" value="1"/>
</dbReference>
<dbReference type="InterPro" id="IPR011709">
    <property type="entry name" value="DEAD-box_helicase_OB_fold"/>
</dbReference>
<evidence type="ECO:0000313" key="11">
    <source>
        <dbReference type="Proteomes" id="UP001597307"/>
    </source>
</evidence>
<protein>
    <recommendedName>
        <fullName evidence="2">RNA helicase</fullName>
        <ecNumber evidence="2">3.6.4.13</ecNumber>
    </recommendedName>
</protein>
<evidence type="ECO:0000256" key="2">
    <source>
        <dbReference type="ARBA" id="ARBA00012552"/>
    </source>
</evidence>
<dbReference type="SMART" id="SM00382">
    <property type="entry name" value="AAA"/>
    <property type="match status" value="1"/>
</dbReference>
<name>A0ABW4QAF4_9MICC</name>
<evidence type="ECO:0000256" key="7">
    <source>
        <dbReference type="SAM" id="MobiDB-lite"/>
    </source>
</evidence>
<keyword evidence="6" id="KW-0067">ATP-binding</keyword>
<dbReference type="SMART" id="SM00847">
    <property type="entry name" value="HA2"/>
    <property type="match status" value="1"/>
</dbReference>
<organism evidence="10 11">
    <name type="scientific">Arthrobacter flavus</name>
    <dbReference type="NCBI Taxonomy" id="95172"/>
    <lineage>
        <taxon>Bacteria</taxon>
        <taxon>Bacillati</taxon>
        <taxon>Actinomycetota</taxon>
        <taxon>Actinomycetes</taxon>
        <taxon>Micrococcales</taxon>
        <taxon>Micrococcaceae</taxon>
        <taxon>Arthrobacter</taxon>
    </lineage>
</organism>
<feature type="domain" description="Helicase C-terminal" evidence="9">
    <location>
        <begin position="231"/>
        <end position="404"/>
    </location>
</feature>
<dbReference type="Gene3D" id="3.40.50.300">
    <property type="entry name" value="P-loop containing nucleotide triphosphate hydrolases"/>
    <property type="match status" value="2"/>
</dbReference>
<dbReference type="EMBL" id="JBHUGA010000060">
    <property type="protein sequence ID" value="MFD1847663.1"/>
    <property type="molecule type" value="Genomic_DNA"/>
</dbReference>
<dbReference type="InterPro" id="IPR011545">
    <property type="entry name" value="DEAD/DEAH_box_helicase_dom"/>
</dbReference>
<sequence>MALTISYPPELPVSERRADIMAAIAANQVTIIAGETGSGKTTQIPKMCVELGLAENGLIGHTQPRRLAARTVAERIAEELDVKVGAEVGFQVRFTGEVSRSTKIKLMTDGILLAEIQHDRLLKKYSTIIIDEAHERSLNIDFILGYLKRILPQRPDLKLIITSATIDPERFAAHFAADEAVSVKQPAPIIEVSGRTYPVEIRYRPLSQPASEADDSADPGDQEEDRDPLDAVCDAVDELATEAPGDILVFFSGEREIRDAADALRARVQVNPRLKGTDILPLFARLSLQEQHRVFRPSGPGRRIILATNVAETSLTVPGIKYVIDTGTARISRYSHRTKVQRLPIERVSQASANQRSGRCGRVSDGIAIRLYSQEDFEARRPFTDPEILRTNLAAVILQMSAMGVTRGPKDVADFPFVEPPDSKAINDGVTLLKELGALDPSGSISKVGRKLAQLPVDPRLGRMIVEAGERGCAKEVMVLAAALTIQDPRERPQADQGAKLQTATAMHKRFLDENSDFTGYLNLWRYLQEQQKELSSTQFRKLCRNEFINYLRVREWQDLFAQLRQLAKPLGITLSPDPVDPVGNDTPIHISLLSGLLSHIGLYDQRKREYAGARGTRFAVFPGSALFKKSPDWVMAAELVETSRLWARVAAKFDPLWAEEVAPHLVKRSYSEPHWSRKMGAVMAHEKVTLYGVPIIPQRRVNYGRIDREVARDMFIRHALVEGDWKTHHKFFHRNKARLAEIEELENRLRRRDLMVDDETLFEFYDARVGPEVVSERHFDSWWKDTRHRQPDLLDFLPGDLLAGNSDLDESAFPKTWHQGSFELPLGYEFSPGVQGASDGVTVQIPVVFLNQLDARPFHWQIPGLRVELVTALIKSLPKQIRKNFIPAPDVARSAVAALHTDFDPARDDLEESLELVLRRLKGHVIAPGSWNRSVLPEHLLMSFQVIDGQGQILDEGTDLAALQERLAPQTRRAIAESLGATPATTRPAKAPAHARSGANSQPTTPQPAHPVDIGITERSGLTSWTFGNLPRQVTRLVNGHTVTGYPALTDEGTAAGIAVFPTAAEQGASMRDGVIRLLVVRVPSPAKYVLEHLSNAEKLTFSQNPHGSVAGLIEDCTLAAVDKLTPEALPWTEAEFNSLYETVRAELIDTVFTVTATVEKILSSTRRIEKQLKGSTSLALITALNDVRSQLEQLVYPGFVAKTGYTQLSHLPRYLTGIETRVAKLAGNVQRDSLGTAVVQRLEDEYDDAVAALVPTGRTTPPALLRVRWMLEELRISLFAQELGTAYTVSEKRIRAAIGEAMAAQRTGVGSTG</sequence>
<evidence type="ECO:0000256" key="1">
    <source>
        <dbReference type="ARBA" id="ARBA00008792"/>
    </source>
</evidence>
<keyword evidence="4 10" id="KW-0378">Hydrolase</keyword>
<dbReference type="SMART" id="SM00487">
    <property type="entry name" value="DEXDc"/>
    <property type="match status" value="1"/>
</dbReference>